<reference evidence="2" key="1">
    <citation type="journal article" date="2014" name="Nat. Genet.">
        <title>Genome of the human hookworm Necator americanus.</title>
        <authorList>
            <person name="Tang Y.T."/>
            <person name="Gao X."/>
            <person name="Rosa B.A."/>
            <person name="Abubucker S."/>
            <person name="Hallsworth-Pepin K."/>
            <person name="Martin J."/>
            <person name="Tyagi R."/>
            <person name="Heizer E."/>
            <person name="Zhang X."/>
            <person name="Bhonagiri-Palsikar V."/>
            <person name="Minx P."/>
            <person name="Warren W.C."/>
            <person name="Wang Q."/>
            <person name="Zhan B."/>
            <person name="Hotez P.J."/>
            <person name="Sternberg P.W."/>
            <person name="Dougall A."/>
            <person name="Gaze S.T."/>
            <person name="Mulvenna J."/>
            <person name="Sotillo J."/>
            <person name="Ranganathan S."/>
            <person name="Rabelo E.M."/>
            <person name="Wilson R.K."/>
            <person name="Felgner P.L."/>
            <person name="Bethony J."/>
            <person name="Hawdon J.M."/>
            <person name="Gasser R.B."/>
            <person name="Loukas A."/>
            <person name="Mitreva M."/>
        </authorList>
    </citation>
    <scope>NUCLEOTIDE SEQUENCE [LARGE SCALE GENOMIC DNA]</scope>
</reference>
<dbReference type="KEGG" id="nai:NECAME_01024"/>
<evidence type="ECO:0000313" key="2">
    <source>
        <dbReference type="Proteomes" id="UP000053676"/>
    </source>
</evidence>
<accession>W2SMI0</accession>
<evidence type="ECO:0000313" key="1">
    <source>
        <dbReference type="EMBL" id="ETN70076.1"/>
    </source>
</evidence>
<name>W2SMI0_NECAM</name>
<protein>
    <submittedName>
        <fullName evidence="1">Uncharacterized protein</fullName>
    </submittedName>
</protein>
<sequence>MTIKRRKRGTAMNITAMQLSASRISSADTVVAPESVGHILEISKLFSLVSCWLKPTEVTQQAACMWWNQCEKA</sequence>
<organism evidence="1 2">
    <name type="scientific">Necator americanus</name>
    <name type="common">Human hookworm</name>
    <dbReference type="NCBI Taxonomy" id="51031"/>
    <lineage>
        <taxon>Eukaryota</taxon>
        <taxon>Metazoa</taxon>
        <taxon>Ecdysozoa</taxon>
        <taxon>Nematoda</taxon>
        <taxon>Chromadorea</taxon>
        <taxon>Rhabditida</taxon>
        <taxon>Rhabditina</taxon>
        <taxon>Rhabditomorpha</taxon>
        <taxon>Strongyloidea</taxon>
        <taxon>Ancylostomatidae</taxon>
        <taxon>Bunostominae</taxon>
        <taxon>Necator</taxon>
    </lineage>
</organism>
<dbReference type="EMBL" id="KI669015">
    <property type="protein sequence ID" value="ETN70076.1"/>
    <property type="molecule type" value="Genomic_DNA"/>
</dbReference>
<gene>
    <name evidence="1" type="ORF">NECAME_01024</name>
</gene>
<dbReference type="AlphaFoldDB" id="W2SMI0"/>
<proteinExistence type="predicted"/>
<dbReference type="Proteomes" id="UP000053676">
    <property type="component" value="Unassembled WGS sequence"/>
</dbReference>
<keyword evidence="2" id="KW-1185">Reference proteome</keyword>